<dbReference type="InterPro" id="IPR036271">
    <property type="entry name" value="Tet_transcr_reg_TetR-rel_C_sf"/>
</dbReference>
<evidence type="ECO:0000256" key="1">
    <source>
        <dbReference type="ARBA" id="ARBA00022491"/>
    </source>
</evidence>
<keyword evidence="3 5" id="KW-0238">DNA-binding</keyword>
<dbReference type="EMBL" id="VFOW01000001">
    <property type="protein sequence ID" value="TQL75111.1"/>
    <property type="molecule type" value="Genomic_DNA"/>
</dbReference>
<evidence type="ECO:0000256" key="3">
    <source>
        <dbReference type="ARBA" id="ARBA00023125"/>
    </source>
</evidence>
<dbReference type="PANTHER" id="PTHR30055">
    <property type="entry name" value="HTH-TYPE TRANSCRIPTIONAL REGULATOR RUTR"/>
    <property type="match status" value="1"/>
</dbReference>
<evidence type="ECO:0000313" key="8">
    <source>
        <dbReference type="EMBL" id="TQL75111.1"/>
    </source>
</evidence>
<feature type="domain" description="HTH tetR-type" evidence="7">
    <location>
        <begin position="8"/>
        <end position="68"/>
    </location>
</feature>
<dbReference type="InterPro" id="IPR009057">
    <property type="entry name" value="Homeodomain-like_sf"/>
</dbReference>
<name>A0A543ARA4_9ACTN</name>
<keyword evidence="4" id="KW-0804">Transcription</keyword>
<proteinExistence type="predicted"/>
<dbReference type="Proteomes" id="UP000317043">
    <property type="component" value="Unassembled WGS sequence"/>
</dbReference>
<evidence type="ECO:0000256" key="5">
    <source>
        <dbReference type="PROSITE-ProRule" id="PRU00335"/>
    </source>
</evidence>
<keyword evidence="1" id="KW-0678">Repressor</keyword>
<keyword evidence="2" id="KW-0805">Transcription regulation</keyword>
<evidence type="ECO:0000256" key="4">
    <source>
        <dbReference type="ARBA" id="ARBA00023163"/>
    </source>
</evidence>
<comment type="caution">
    <text evidence="8">The sequence shown here is derived from an EMBL/GenBank/DDBJ whole genome shotgun (WGS) entry which is preliminary data.</text>
</comment>
<dbReference type="GO" id="GO:0003700">
    <property type="term" value="F:DNA-binding transcription factor activity"/>
    <property type="evidence" value="ECO:0007669"/>
    <property type="project" value="TreeGrafter"/>
</dbReference>
<feature type="region of interest" description="Disordered" evidence="6">
    <location>
        <begin position="210"/>
        <end position="238"/>
    </location>
</feature>
<keyword evidence="9" id="KW-1185">Reference proteome</keyword>
<dbReference type="Pfam" id="PF00440">
    <property type="entry name" value="TetR_N"/>
    <property type="match status" value="1"/>
</dbReference>
<dbReference type="GO" id="GO:0000976">
    <property type="term" value="F:transcription cis-regulatory region binding"/>
    <property type="evidence" value="ECO:0007669"/>
    <property type="project" value="TreeGrafter"/>
</dbReference>
<dbReference type="PANTHER" id="PTHR30055:SF234">
    <property type="entry name" value="HTH-TYPE TRANSCRIPTIONAL REGULATOR BETI"/>
    <property type="match status" value="1"/>
</dbReference>
<dbReference type="PROSITE" id="PS50977">
    <property type="entry name" value="HTH_TETR_2"/>
    <property type="match status" value="1"/>
</dbReference>
<dbReference type="Gene3D" id="1.10.357.10">
    <property type="entry name" value="Tetracycline Repressor, domain 2"/>
    <property type="match status" value="1"/>
</dbReference>
<evidence type="ECO:0000313" key="9">
    <source>
        <dbReference type="Proteomes" id="UP000317043"/>
    </source>
</evidence>
<dbReference type="Pfam" id="PF13977">
    <property type="entry name" value="TetR_C_6"/>
    <property type="match status" value="1"/>
</dbReference>
<dbReference type="InterPro" id="IPR001647">
    <property type="entry name" value="HTH_TetR"/>
</dbReference>
<reference evidence="8 9" key="1">
    <citation type="submission" date="2019-06" db="EMBL/GenBank/DDBJ databases">
        <title>Sequencing the genomes of 1000 actinobacteria strains.</title>
        <authorList>
            <person name="Klenk H.-P."/>
        </authorList>
    </citation>
    <scope>NUCLEOTIDE SEQUENCE [LARGE SCALE GENOMIC DNA]</scope>
    <source>
        <strain evidence="8 9">DSM 45928</strain>
    </source>
</reference>
<feature type="DNA-binding region" description="H-T-H motif" evidence="5">
    <location>
        <begin position="31"/>
        <end position="50"/>
    </location>
</feature>
<protein>
    <submittedName>
        <fullName evidence="8">TetR family transcriptional regulator</fullName>
    </submittedName>
</protein>
<dbReference type="InterPro" id="IPR039538">
    <property type="entry name" value="BetI_C"/>
</dbReference>
<sequence>MPRKVDHEWRRAEITDAVVRLAGRSGLSGVTFREVAAEAGISVALVQRYFETKRNLILRTAEAVSIGMTDRFVGRLAKLGPDGPILDRLRELALSFLPTDEESRRALIFYHQVGAVGLTDPTMRGVEAHGRADRLVDLVADMLRQGQELAEVDDTVDAIVEARILLALMVGLSLSVLLENQDLDQVTTAIDSQLARLRRIPLPGKTNRMIQREVSSRSTRSIESGMSVWDRSSRHRPR</sequence>
<dbReference type="SUPFAM" id="SSF48498">
    <property type="entry name" value="Tetracyclin repressor-like, C-terminal domain"/>
    <property type="match status" value="1"/>
</dbReference>
<dbReference type="AlphaFoldDB" id="A0A543ARA4"/>
<dbReference type="RefSeq" id="WP_170183117.1">
    <property type="nucleotide sequence ID" value="NZ_JBHTGS010000002.1"/>
</dbReference>
<evidence type="ECO:0000256" key="6">
    <source>
        <dbReference type="SAM" id="MobiDB-lite"/>
    </source>
</evidence>
<gene>
    <name evidence="8" type="ORF">FB566_0603</name>
</gene>
<evidence type="ECO:0000259" key="7">
    <source>
        <dbReference type="PROSITE" id="PS50977"/>
    </source>
</evidence>
<dbReference type="InterPro" id="IPR050109">
    <property type="entry name" value="HTH-type_TetR-like_transc_reg"/>
</dbReference>
<organism evidence="8 9">
    <name type="scientific">Stackebrandtia endophytica</name>
    <dbReference type="NCBI Taxonomy" id="1496996"/>
    <lineage>
        <taxon>Bacteria</taxon>
        <taxon>Bacillati</taxon>
        <taxon>Actinomycetota</taxon>
        <taxon>Actinomycetes</taxon>
        <taxon>Glycomycetales</taxon>
        <taxon>Glycomycetaceae</taxon>
        <taxon>Stackebrandtia</taxon>
    </lineage>
</organism>
<accession>A0A543ARA4</accession>
<evidence type="ECO:0000256" key="2">
    <source>
        <dbReference type="ARBA" id="ARBA00023015"/>
    </source>
</evidence>
<dbReference type="InParanoid" id="A0A543ARA4"/>
<dbReference type="SUPFAM" id="SSF46689">
    <property type="entry name" value="Homeodomain-like"/>
    <property type="match status" value="1"/>
</dbReference>